<dbReference type="AlphaFoldDB" id="A0A6I6CWW0"/>
<gene>
    <name evidence="2" type="ORF">GM160_08255</name>
</gene>
<organism evidence="2 3">
    <name type="scientific">Guyparkeria halophila</name>
    <dbReference type="NCBI Taxonomy" id="47960"/>
    <lineage>
        <taxon>Bacteria</taxon>
        <taxon>Pseudomonadati</taxon>
        <taxon>Pseudomonadota</taxon>
        <taxon>Gammaproteobacteria</taxon>
        <taxon>Chromatiales</taxon>
        <taxon>Thioalkalibacteraceae</taxon>
        <taxon>Guyparkeria</taxon>
    </lineage>
</organism>
<dbReference type="EMBL" id="CP046415">
    <property type="protein sequence ID" value="QGT78886.1"/>
    <property type="molecule type" value="Genomic_DNA"/>
</dbReference>
<accession>A0A6I6CWW0</accession>
<sequence>MKIERGIEARAMNAQEVAAHCGMGRSTLYQMIRSGDFPEGLMVGWRRRWLREEVDAWLDQQFQVASERQTD</sequence>
<dbReference type="InterPro" id="IPR041657">
    <property type="entry name" value="HTH_17"/>
</dbReference>
<proteinExistence type="predicted"/>
<keyword evidence="3" id="KW-1185">Reference proteome</keyword>
<evidence type="ECO:0000313" key="3">
    <source>
        <dbReference type="Proteomes" id="UP000427716"/>
    </source>
</evidence>
<protein>
    <submittedName>
        <fullName evidence="2">AlpA family phage regulatory protein</fullName>
    </submittedName>
</protein>
<reference evidence="2 3" key="1">
    <citation type="submission" date="2019-11" db="EMBL/GenBank/DDBJ databases">
        <authorList>
            <person name="Zhang J."/>
            <person name="Sun C."/>
        </authorList>
    </citation>
    <scope>NUCLEOTIDE SEQUENCE [LARGE SCALE GENOMIC DNA]</scope>
    <source>
        <strain evidence="3">sp2</strain>
    </source>
</reference>
<dbReference type="Proteomes" id="UP000427716">
    <property type="component" value="Chromosome"/>
</dbReference>
<dbReference type="SUPFAM" id="SSF46955">
    <property type="entry name" value="Putative DNA-binding domain"/>
    <property type="match status" value="1"/>
</dbReference>
<dbReference type="RefSeq" id="WP_156574484.1">
    <property type="nucleotide sequence ID" value="NZ_CP046415.1"/>
</dbReference>
<dbReference type="KEGG" id="ghl:GM160_08255"/>
<evidence type="ECO:0000313" key="2">
    <source>
        <dbReference type="EMBL" id="QGT78886.1"/>
    </source>
</evidence>
<dbReference type="InterPro" id="IPR009061">
    <property type="entry name" value="DNA-bd_dom_put_sf"/>
</dbReference>
<evidence type="ECO:0000259" key="1">
    <source>
        <dbReference type="Pfam" id="PF12728"/>
    </source>
</evidence>
<dbReference type="Pfam" id="PF12728">
    <property type="entry name" value="HTH_17"/>
    <property type="match status" value="1"/>
</dbReference>
<name>A0A6I6CWW0_9GAMM</name>
<dbReference type="Gene3D" id="1.10.238.160">
    <property type="match status" value="1"/>
</dbReference>
<feature type="domain" description="Helix-turn-helix" evidence="1">
    <location>
        <begin position="12"/>
        <end position="61"/>
    </location>
</feature>